<dbReference type="SMART" id="SM00418">
    <property type="entry name" value="HTH_ARSR"/>
    <property type="match status" value="1"/>
</dbReference>
<proteinExistence type="predicted"/>
<dbReference type="SUPFAM" id="SSF46785">
    <property type="entry name" value="Winged helix' DNA-binding domain"/>
    <property type="match status" value="1"/>
</dbReference>
<dbReference type="GO" id="GO:0003677">
    <property type="term" value="F:DNA binding"/>
    <property type="evidence" value="ECO:0007669"/>
    <property type="project" value="TreeGrafter"/>
</dbReference>
<gene>
    <name evidence="3" type="ORF">CLV63_101190</name>
</gene>
<feature type="compositionally biased region" description="Basic and acidic residues" evidence="1">
    <location>
        <begin position="237"/>
        <end position="248"/>
    </location>
</feature>
<evidence type="ECO:0000256" key="1">
    <source>
        <dbReference type="SAM" id="MobiDB-lite"/>
    </source>
</evidence>
<feature type="domain" description="HTH arsR-type" evidence="2">
    <location>
        <begin position="1"/>
        <end position="95"/>
    </location>
</feature>
<dbReference type="Proteomes" id="UP000240542">
    <property type="component" value="Unassembled WGS sequence"/>
</dbReference>
<organism evidence="3 4">
    <name type="scientific">Murinocardiopsis flavida</name>
    <dbReference type="NCBI Taxonomy" id="645275"/>
    <lineage>
        <taxon>Bacteria</taxon>
        <taxon>Bacillati</taxon>
        <taxon>Actinomycetota</taxon>
        <taxon>Actinomycetes</taxon>
        <taxon>Streptosporangiales</taxon>
        <taxon>Nocardiopsidaceae</taxon>
        <taxon>Murinocardiopsis</taxon>
    </lineage>
</organism>
<dbReference type="InterPro" id="IPR036390">
    <property type="entry name" value="WH_DNA-bd_sf"/>
</dbReference>
<name>A0A2P8DU15_9ACTN</name>
<accession>A0A2P8DU15</accession>
<dbReference type="GO" id="GO:0003700">
    <property type="term" value="F:DNA-binding transcription factor activity"/>
    <property type="evidence" value="ECO:0007669"/>
    <property type="project" value="InterPro"/>
</dbReference>
<dbReference type="RefSeq" id="WP_106580913.1">
    <property type="nucleotide sequence ID" value="NZ_PYGA01000001.1"/>
</dbReference>
<dbReference type="InterPro" id="IPR001845">
    <property type="entry name" value="HTH_ArsR_DNA-bd_dom"/>
</dbReference>
<dbReference type="CDD" id="cd00090">
    <property type="entry name" value="HTH_ARSR"/>
    <property type="match status" value="1"/>
</dbReference>
<dbReference type="AlphaFoldDB" id="A0A2P8DU15"/>
<reference evidence="3 4" key="1">
    <citation type="submission" date="2018-03" db="EMBL/GenBank/DDBJ databases">
        <title>Genomic Encyclopedia of Archaeal and Bacterial Type Strains, Phase II (KMG-II): from individual species to whole genera.</title>
        <authorList>
            <person name="Goeker M."/>
        </authorList>
    </citation>
    <scope>NUCLEOTIDE SEQUENCE [LARGE SCALE GENOMIC DNA]</scope>
    <source>
        <strain evidence="3 4">DSM 45312</strain>
    </source>
</reference>
<keyword evidence="4" id="KW-1185">Reference proteome</keyword>
<dbReference type="GO" id="GO:0097063">
    <property type="term" value="F:cadmium ion sensor activity"/>
    <property type="evidence" value="ECO:0007669"/>
    <property type="project" value="TreeGrafter"/>
</dbReference>
<sequence>MTIDAGSVARFAALMADRTRAAICLALLDGRAWTAGELARHTGVGAPTASEHLSRMVEGGLLAEVRQGRHRYVRLRDRQTAQLVEDLGLLAGAEEAPRRSLAGVRASRALAAARTCYDHLAGRLGTGMFAALCDRGLLGDADGTALTPQGRAWFAGLGCVLPEPDAGRRPLVRACLDWTDRRPHLAGAAGAELRRLCAEREWIAPGARPREIRVTDRGRHAFADLLGLDTAAPAEPEAPRTIRARRDTNAAASRG</sequence>
<dbReference type="PANTHER" id="PTHR39168">
    <property type="entry name" value="TRANSCRIPTIONAL REGULATOR-RELATED"/>
    <property type="match status" value="1"/>
</dbReference>
<evidence type="ECO:0000259" key="2">
    <source>
        <dbReference type="PROSITE" id="PS50987"/>
    </source>
</evidence>
<dbReference type="GO" id="GO:0046686">
    <property type="term" value="P:response to cadmium ion"/>
    <property type="evidence" value="ECO:0007669"/>
    <property type="project" value="TreeGrafter"/>
</dbReference>
<dbReference type="InterPro" id="IPR011991">
    <property type="entry name" value="ArsR-like_HTH"/>
</dbReference>
<feature type="region of interest" description="Disordered" evidence="1">
    <location>
        <begin position="233"/>
        <end position="255"/>
    </location>
</feature>
<dbReference type="GO" id="GO:0010288">
    <property type="term" value="P:response to lead ion"/>
    <property type="evidence" value="ECO:0007669"/>
    <property type="project" value="TreeGrafter"/>
</dbReference>
<dbReference type="InterPro" id="IPR052543">
    <property type="entry name" value="HTH_Metal-responsive_Reg"/>
</dbReference>
<dbReference type="PANTHER" id="PTHR39168:SF1">
    <property type="entry name" value="TRANSCRIPTIONAL REGULATORY PROTEIN"/>
    <property type="match status" value="1"/>
</dbReference>
<dbReference type="GO" id="GO:0032791">
    <property type="term" value="F:lead ion binding"/>
    <property type="evidence" value="ECO:0007669"/>
    <property type="project" value="TreeGrafter"/>
</dbReference>
<dbReference type="PROSITE" id="PS50987">
    <property type="entry name" value="HTH_ARSR_2"/>
    <property type="match status" value="1"/>
</dbReference>
<protein>
    <submittedName>
        <fullName evidence="3">ArsR family transcriptional regulator</fullName>
    </submittedName>
</protein>
<dbReference type="OrthoDB" id="3232131at2"/>
<comment type="caution">
    <text evidence="3">The sequence shown here is derived from an EMBL/GenBank/DDBJ whole genome shotgun (WGS) entry which is preliminary data.</text>
</comment>
<evidence type="ECO:0000313" key="4">
    <source>
        <dbReference type="Proteomes" id="UP000240542"/>
    </source>
</evidence>
<dbReference type="Pfam" id="PF12840">
    <property type="entry name" value="HTH_20"/>
    <property type="match status" value="1"/>
</dbReference>
<evidence type="ECO:0000313" key="3">
    <source>
        <dbReference type="EMBL" id="PSL00716.1"/>
    </source>
</evidence>
<dbReference type="InterPro" id="IPR036388">
    <property type="entry name" value="WH-like_DNA-bd_sf"/>
</dbReference>
<dbReference type="EMBL" id="PYGA01000001">
    <property type="protein sequence ID" value="PSL00716.1"/>
    <property type="molecule type" value="Genomic_DNA"/>
</dbReference>
<dbReference type="Gene3D" id="1.10.10.10">
    <property type="entry name" value="Winged helix-like DNA-binding domain superfamily/Winged helix DNA-binding domain"/>
    <property type="match status" value="1"/>
</dbReference>